<evidence type="ECO:0000256" key="1">
    <source>
        <dbReference type="ARBA" id="ARBA00004239"/>
    </source>
</evidence>
<dbReference type="EMBL" id="VVIM01000005">
    <property type="protein sequence ID" value="KAB0799561.1"/>
    <property type="molecule type" value="Genomic_DNA"/>
</dbReference>
<gene>
    <name evidence="10" type="ORF">PPYR_07441</name>
</gene>
<dbReference type="CDD" id="cd00190">
    <property type="entry name" value="Tryp_SPc"/>
    <property type="match status" value="1"/>
</dbReference>
<organism evidence="10 11">
    <name type="scientific">Photinus pyralis</name>
    <name type="common">Common eastern firefly</name>
    <name type="synonym">Lampyris pyralis</name>
    <dbReference type="NCBI Taxonomy" id="7054"/>
    <lineage>
        <taxon>Eukaryota</taxon>
        <taxon>Metazoa</taxon>
        <taxon>Ecdysozoa</taxon>
        <taxon>Arthropoda</taxon>
        <taxon>Hexapoda</taxon>
        <taxon>Insecta</taxon>
        <taxon>Pterygota</taxon>
        <taxon>Neoptera</taxon>
        <taxon>Endopterygota</taxon>
        <taxon>Coleoptera</taxon>
        <taxon>Polyphaga</taxon>
        <taxon>Elateriformia</taxon>
        <taxon>Elateroidea</taxon>
        <taxon>Lampyridae</taxon>
        <taxon>Lampyrinae</taxon>
        <taxon>Photinus</taxon>
    </lineage>
</organism>
<dbReference type="PANTHER" id="PTHR24276:SF91">
    <property type="entry name" value="AT26814P-RELATED"/>
    <property type="match status" value="1"/>
</dbReference>
<evidence type="ECO:0000313" key="10">
    <source>
        <dbReference type="EMBL" id="KAB0799561.1"/>
    </source>
</evidence>
<feature type="domain" description="Peptidase S1" evidence="9">
    <location>
        <begin position="26"/>
        <end position="263"/>
    </location>
</feature>
<evidence type="ECO:0000256" key="8">
    <source>
        <dbReference type="SAM" id="SignalP"/>
    </source>
</evidence>
<keyword evidence="4 7" id="KW-0378">Hydrolase</keyword>
<proteinExistence type="inferred from homology"/>
<comment type="caution">
    <text evidence="10">The sequence shown here is derived from an EMBL/GenBank/DDBJ whole genome shotgun (WGS) entry which is preliminary data.</text>
</comment>
<feature type="signal peptide" evidence="8">
    <location>
        <begin position="1"/>
        <end position="22"/>
    </location>
</feature>
<dbReference type="GO" id="GO:0004252">
    <property type="term" value="F:serine-type endopeptidase activity"/>
    <property type="evidence" value="ECO:0007669"/>
    <property type="project" value="InterPro"/>
</dbReference>
<dbReference type="PRINTS" id="PR00722">
    <property type="entry name" value="CHYMOTRYPSIN"/>
</dbReference>
<reference evidence="10 11" key="1">
    <citation type="journal article" date="2018" name="Elife">
        <title>Firefly genomes illuminate parallel origins of bioluminescence in beetles.</title>
        <authorList>
            <person name="Fallon T.R."/>
            <person name="Lower S.E."/>
            <person name="Chang C.H."/>
            <person name="Bessho-Uehara M."/>
            <person name="Martin G.J."/>
            <person name="Bewick A.J."/>
            <person name="Behringer M."/>
            <person name="Debat H.J."/>
            <person name="Wong I."/>
            <person name="Day J.C."/>
            <person name="Suvorov A."/>
            <person name="Silva C.J."/>
            <person name="Stanger-Hall K.F."/>
            <person name="Hall D.W."/>
            <person name="Schmitz R.J."/>
            <person name="Nelson D.R."/>
            <person name="Lewis S.M."/>
            <person name="Shigenobu S."/>
            <person name="Bybee S.M."/>
            <person name="Larracuente A.M."/>
            <person name="Oba Y."/>
            <person name="Weng J.K."/>
        </authorList>
    </citation>
    <scope>NUCLEOTIDE SEQUENCE [LARGE SCALE GENOMIC DNA]</scope>
    <source>
        <strain evidence="10">1611_PpyrPB1</strain>
        <tissue evidence="10">Whole body</tissue>
    </source>
</reference>
<dbReference type="PANTHER" id="PTHR24276">
    <property type="entry name" value="POLYSERASE-RELATED"/>
    <property type="match status" value="1"/>
</dbReference>
<feature type="chain" id="PRO_5024360683" description="Peptidase S1 domain-containing protein" evidence="8">
    <location>
        <begin position="23"/>
        <end position="305"/>
    </location>
</feature>
<sequence length="305" mass="33065">MLTINFISVLFCTNLFICTGLCEMRIVGGQRAKEGQIPYQVGLRSATRHSHFCGGSIISPTHVLSAAHCVGVSFFDLYMPVPARVIYVLAGQILLNVRETSTVRYVEQIVSHEQYDPVGILNDITLIKLQTELPLKPGSAIDSIPFAKEVTDSGSCIVSGWGVKSFESNKLTKTLYWANVDIYPLSKCKIYYTFIGAQITNGMVCAMSGKREGSCQGDSGGPLNCNGVLTGIVSFGVGCASTVYPAVFTNVAYYSDWIDSTIRKVDTTTSTSIAIPIATTPSVIVNTTALYHPNTEIVLRVTRPH</sequence>
<protein>
    <recommendedName>
        <fullName evidence="9">Peptidase S1 domain-containing protein</fullName>
    </recommendedName>
</protein>
<evidence type="ECO:0000256" key="6">
    <source>
        <dbReference type="ARBA" id="ARBA00023157"/>
    </source>
</evidence>
<dbReference type="InterPro" id="IPR001254">
    <property type="entry name" value="Trypsin_dom"/>
</dbReference>
<dbReference type="InterPro" id="IPR009003">
    <property type="entry name" value="Peptidase_S1_PA"/>
</dbReference>
<evidence type="ECO:0000256" key="3">
    <source>
        <dbReference type="ARBA" id="ARBA00022670"/>
    </source>
</evidence>
<dbReference type="InterPro" id="IPR050430">
    <property type="entry name" value="Peptidase_S1"/>
</dbReference>
<dbReference type="InterPro" id="IPR043504">
    <property type="entry name" value="Peptidase_S1_PA_chymotrypsin"/>
</dbReference>
<keyword evidence="8" id="KW-0732">Signal</keyword>
<comment type="subcellular location">
    <subcellularLocation>
        <location evidence="1">Secreted</location>
        <location evidence="1">Extracellular space</location>
    </subcellularLocation>
</comment>
<evidence type="ECO:0000256" key="2">
    <source>
        <dbReference type="ARBA" id="ARBA00007664"/>
    </source>
</evidence>
<dbReference type="InterPro" id="IPR033116">
    <property type="entry name" value="TRYPSIN_SER"/>
</dbReference>
<comment type="similarity">
    <text evidence="2">Belongs to the peptidase S1 family.</text>
</comment>
<evidence type="ECO:0000259" key="9">
    <source>
        <dbReference type="PROSITE" id="PS50240"/>
    </source>
</evidence>
<evidence type="ECO:0000256" key="4">
    <source>
        <dbReference type="ARBA" id="ARBA00022801"/>
    </source>
</evidence>
<dbReference type="FunFam" id="2.40.10.10:FF:000036">
    <property type="entry name" value="Trypsin beta"/>
    <property type="match status" value="1"/>
</dbReference>
<evidence type="ECO:0000256" key="5">
    <source>
        <dbReference type="ARBA" id="ARBA00022825"/>
    </source>
</evidence>
<dbReference type="GO" id="GO:0006508">
    <property type="term" value="P:proteolysis"/>
    <property type="evidence" value="ECO:0007669"/>
    <property type="project" value="UniProtKB-KW"/>
</dbReference>
<keyword evidence="6" id="KW-1015">Disulfide bond</keyword>
<keyword evidence="5 7" id="KW-0720">Serine protease</keyword>
<dbReference type="AlphaFoldDB" id="A0A5N4AQH3"/>
<dbReference type="SUPFAM" id="SSF50494">
    <property type="entry name" value="Trypsin-like serine proteases"/>
    <property type="match status" value="1"/>
</dbReference>
<dbReference type="PROSITE" id="PS50240">
    <property type="entry name" value="TRYPSIN_DOM"/>
    <property type="match status" value="1"/>
</dbReference>
<name>A0A5N4AQH3_PHOPY</name>
<keyword evidence="11" id="KW-1185">Reference proteome</keyword>
<dbReference type="InParanoid" id="A0A5N4AQH3"/>
<dbReference type="InterPro" id="IPR018114">
    <property type="entry name" value="TRYPSIN_HIS"/>
</dbReference>
<dbReference type="Pfam" id="PF00089">
    <property type="entry name" value="Trypsin"/>
    <property type="match status" value="1"/>
</dbReference>
<evidence type="ECO:0000313" key="11">
    <source>
        <dbReference type="Proteomes" id="UP000327044"/>
    </source>
</evidence>
<dbReference type="Gene3D" id="2.40.10.10">
    <property type="entry name" value="Trypsin-like serine proteases"/>
    <property type="match status" value="1"/>
</dbReference>
<dbReference type="GO" id="GO:0005576">
    <property type="term" value="C:extracellular region"/>
    <property type="evidence" value="ECO:0007669"/>
    <property type="project" value="UniProtKB-SubCell"/>
</dbReference>
<dbReference type="FunFam" id="2.40.10.10:FF:000068">
    <property type="entry name" value="transmembrane protease serine 2"/>
    <property type="match status" value="1"/>
</dbReference>
<keyword evidence="3 7" id="KW-0645">Protease</keyword>
<accession>A0A5N4AQH3</accession>
<dbReference type="SMART" id="SM00020">
    <property type="entry name" value="Tryp_SPc"/>
    <property type="match status" value="1"/>
</dbReference>
<dbReference type="Proteomes" id="UP000327044">
    <property type="component" value="Unassembled WGS sequence"/>
</dbReference>
<dbReference type="InterPro" id="IPR001314">
    <property type="entry name" value="Peptidase_S1A"/>
</dbReference>
<dbReference type="PROSITE" id="PS00135">
    <property type="entry name" value="TRYPSIN_SER"/>
    <property type="match status" value="1"/>
</dbReference>
<dbReference type="OrthoDB" id="10059102at2759"/>
<dbReference type="PROSITE" id="PS00134">
    <property type="entry name" value="TRYPSIN_HIS"/>
    <property type="match status" value="1"/>
</dbReference>
<evidence type="ECO:0000256" key="7">
    <source>
        <dbReference type="RuleBase" id="RU363034"/>
    </source>
</evidence>